<organism evidence="2 3">
    <name type="scientific">Svornostia abyssi</name>
    <dbReference type="NCBI Taxonomy" id="2898438"/>
    <lineage>
        <taxon>Bacteria</taxon>
        <taxon>Bacillati</taxon>
        <taxon>Actinomycetota</taxon>
        <taxon>Thermoleophilia</taxon>
        <taxon>Solirubrobacterales</taxon>
        <taxon>Baekduiaceae</taxon>
        <taxon>Svornostia</taxon>
    </lineage>
</organism>
<feature type="transmembrane region" description="Helical" evidence="1">
    <location>
        <begin position="18"/>
        <end position="40"/>
    </location>
</feature>
<feature type="transmembrane region" description="Helical" evidence="1">
    <location>
        <begin position="219"/>
        <end position="240"/>
    </location>
</feature>
<reference evidence="3" key="1">
    <citation type="submission" date="2021-11" db="EMBL/GenBank/DDBJ databases">
        <title>Cultivation dependent microbiological survey of springs from the worlds oldest radium mine currently devoted to the extraction of radon-saturated water.</title>
        <authorList>
            <person name="Kapinusova G."/>
            <person name="Smrhova T."/>
            <person name="Strejcek M."/>
            <person name="Suman J."/>
            <person name="Jani K."/>
            <person name="Pajer P."/>
            <person name="Uhlik O."/>
        </authorList>
    </citation>
    <scope>NUCLEOTIDE SEQUENCE [LARGE SCALE GENOMIC DNA]</scope>
    <source>
        <strain evidence="3">J379</strain>
    </source>
</reference>
<feature type="transmembrane region" description="Helical" evidence="1">
    <location>
        <begin position="98"/>
        <end position="126"/>
    </location>
</feature>
<keyword evidence="1" id="KW-0472">Membrane</keyword>
<keyword evidence="1" id="KW-1133">Transmembrane helix</keyword>
<dbReference type="PANTHER" id="PTHR37305:SF1">
    <property type="entry name" value="MEMBRANE PROTEIN"/>
    <property type="match status" value="1"/>
</dbReference>
<dbReference type="EMBL" id="CP088295">
    <property type="protein sequence ID" value="UUY05094.1"/>
    <property type="molecule type" value="Genomic_DNA"/>
</dbReference>
<evidence type="ECO:0000256" key="1">
    <source>
        <dbReference type="SAM" id="Phobius"/>
    </source>
</evidence>
<proteinExistence type="predicted"/>
<feature type="transmembrane region" description="Helical" evidence="1">
    <location>
        <begin position="169"/>
        <end position="190"/>
    </location>
</feature>
<feature type="transmembrane region" description="Helical" evidence="1">
    <location>
        <begin position="138"/>
        <end position="162"/>
    </location>
</feature>
<accession>A0ABY5PK93</accession>
<dbReference type="PANTHER" id="PTHR37305">
    <property type="entry name" value="INTEGRAL MEMBRANE PROTEIN-RELATED"/>
    <property type="match status" value="1"/>
</dbReference>
<keyword evidence="3" id="KW-1185">Reference proteome</keyword>
<dbReference type="RefSeq" id="WP_353865562.1">
    <property type="nucleotide sequence ID" value="NZ_CP088295.1"/>
</dbReference>
<dbReference type="Proteomes" id="UP001058860">
    <property type="component" value="Chromosome"/>
</dbReference>
<gene>
    <name evidence="2" type="ORF">LRS13_06080</name>
</gene>
<sequence length="250" mass="25386">MTDLVASELLKLRTTRTFFGLVGAALGLILLITVLTASLVPFDPGDTPFIDLIAVSPLAGIFALVLGILAISTEFRHGTVTPSLLTVPNRTRWAVSKLIANGVAGLLLGLAAALIPALLILLIFAVRGVDSSADAGDVVNVVLGSAVGAGLFAALGVGLGALIRNQAGAIVAALVWLFFLEGVLGVIPGLDEVIPKYGPAAAWSAVSSIDAADDQLGQLSAGLVLAVYALLFLAAGIAMLQRRDVAANSS</sequence>
<evidence type="ECO:0000313" key="3">
    <source>
        <dbReference type="Proteomes" id="UP001058860"/>
    </source>
</evidence>
<protein>
    <submittedName>
        <fullName evidence="2">ABC transporter permease subunit</fullName>
    </submittedName>
</protein>
<keyword evidence="1" id="KW-0812">Transmembrane</keyword>
<feature type="transmembrane region" description="Helical" evidence="1">
    <location>
        <begin position="52"/>
        <end position="71"/>
    </location>
</feature>
<name>A0ABY5PK93_9ACTN</name>
<evidence type="ECO:0000313" key="2">
    <source>
        <dbReference type="EMBL" id="UUY05094.1"/>
    </source>
</evidence>